<name>D2VWI0_NAEGR</name>
<keyword evidence="2" id="KW-0963">Cytoplasm</keyword>
<dbReference type="InterPro" id="IPR055316">
    <property type="entry name" value="RSP9"/>
</dbReference>
<evidence type="ECO:0000256" key="8">
    <source>
        <dbReference type="ARBA" id="ARBA00037822"/>
    </source>
</evidence>
<dbReference type="GeneID" id="8858838"/>
<proteinExistence type="inferred from homology"/>
<dbReference type="PANTHER" id="PTHR22069:SF0">
    <property type="entry name" value="RADIAL SPOKE HEAD PROTEIN 9 HOMOLOG"/>
    <property type="match status" value="1"/>
</dbReference>
<organism evidence="13">
    <name type="scientific">Naegleria gruberi</name>
    <name type="common">Amoeba</name>
    <dbReference type="NCBI Taxonomy" id="5762"/>
    <lineage>
        <taxon>Eukaryota</taxon>
        <taxon>Discoba</taxon>
        <taxon>Heterolobosea</taxon>
        <taxon>Tetramitia</taxon>
        <taxon>Eutetramitia</taxon>
        <taxon>Vahlkampfiidae</taxon>
        <taxon>Naegleria</taxon>
    </lineage>
</organism>
<dbReference type="GO" id="GO:0060294">
    <property type="term" value="P:cilium movement involved in cell motility"/>
    <property type="evidence" value="ECO:0007669"/>
    <property type="project" value="TreeGrafter"/>
</dbReference>
<comment type="similarity">
    <text evidence="9">Belongs to the flagellar radial spoke RSP9 family.</text>
</comment>
<protein>
    <recommendedName>
        <fullName evidence="10">Radial spoke head protein 9 homolog</fullName>
    </recommendedName>
</protein>
<evidence type="ECO:0000256" key="2">
    <source>
        <dbReference type="ARBA" id="ARBA00022490"/>
    </source>
</evidence>
<evidence type="ECO:0000256" key="3">
    <source>
        <dbReference type="ARBA" id="ARBA00022794"/>
    </source>
</evidence>
<keyword evidence="13" id="KW-1185">Reference proteome</keyword>
<reference evidence="12 13" key="1">
    <citation type="journal article" date="2010" name="Cell">
        <title>The genome of Naegleria gruberi illuminates early eukaryotic versatility.</title>
        <authorList>
            <person name="Fritz-Laylin L.K."/>
            <person name="Prochnik S.E."/>
            <person name="Ginger M.L."/>
            <person name="Dacks J.B."/>
            <person name="Carpenter M.L."/>
            <person name="Field M.C."/>
            <person name="Kuo A."/>
            <person name="Paredez A."/>
            <person name="Chapman J."/>
            <person name="Pham J."/>
            <person name="Shu S."/>
            <person name="Neupane R."/>
            <person name="Cipriano M."/>
            <person name="Mancuso J."/>
            <person name="Tu H."/>
            <person name="Salamov A."/>
            <person name="Lindquist E."/>
            <person name="Shapiro H."/>
            <person name="Lucas S."/>
            <person name="Grigoriev I.V."/>
            <person name="Cande W.Z."/>
            <person name="Fulton C."/>
            <person name="Rokhsar D.S."/>
            <person name="Dawson S.C."/>
        </authorList>
    </citation>
    <scope>NUCLEOTIDE SEQUENCE [LARGE SCALE GENOMIC DNA]</scope>
    <source>
        <strain evidence="12 13">NEG-M</strain>
    </source>
</reference>
<evidence type="ECO:0000256" key="11">
    <source>
        <dbReference type="SAM" id="MobiDB-lite"/>
    </source>
</evidence>
<feature type="region of interest" description="Disordered" evidence="11">
    <location>
        <begin position="31"/>
        <end position="80"/>
    </location>
</feature>
<gene>
    <name evidence="12" type="ORF">NAEGRDRAFT_73387</name>
</gene>
<dbReference type="InParanoid" id="D2VWI0"/>
<dbReference type="RefSeq" id="XP_002671588.1">
    <property type="nucleotide sequence ID" value="XM_002671542.1"/>
</dbReference>
<dbReference type="KEGG" id="ngr:NAEGRDRAFT_73387"/>
<evidence type="ECO:0000313" key="12">
    <source>
        <dbReference type="EMBL" id="EFC38844.1"/>
    </source>
</evidence>
<sequence>MTFDLTEYEVSCIESIRTLFMGIPTHTYLFPKPKEESSEEVTDKQEVPVEPKEPKDDDEDNEDKNDEKADDEKKTKPKEELFTITEEKRLTWAVKMIDQDGSVVPRGAFVVKKDDEQVIVKNQTFFGMDKYQASKLYNFVHLRTPIHKTWENIVAQQYIDKSLDFADPVDDDIPYGCWSVQYEEIINTVVGRSLLWPGYVFYHKIQTPFYGGFYIGNGLKNVDLCFMLP</sequence>
<keyword evidence="7" id="KW-0966">Cell projection</keyword>
<dbReference type="OrthoDB" id="10258956at2759"/>
<dbReference type="OMA" id="TFYHVPN"/>
<evidence type="ECO:0000256" key="10">
    <source>
        <dbReference type="ARBA" id="ARBA00041080"/>
    </source>
</evidence>
<keyword evidence="5" id="KW-0969">Cilium</keyword>
<dbReference type="Proteomes" id="UP000006671">
    <property type="component" value="Unassembled WGS sequence"/>
</dbReference>
<dbReference type="STRING" id="5762.D2VWI0"/>
<evidence type="ECO:0000256" key="1">
    <source>
        <dbReference type="ARBA" id="ARBA00004611"/>
    </source>
</evidence>
<keyword evidence="4" id="KW-0282">Flagellum</keyword>
<evidence type="ECO:0000256" key="9">
    <source>
        <dbReference type="ARBA" id="ARBA00038319"/>
    </source>
</evidence>
<dbReference type="EMBL" id="GG738904">
    <property type="protein sequence ID" value="EFC38844.1"/>
    <property type="molecule type" value="Genomic_DNA"/>
</dbReference>
<comment type="subcellular location">
    <subcellularLocation>
        <location evidence="8">Cell projection</location>
        <location evidence="8">Kinocilium</location>
    </subcellularLocation>
    <subcellularLocation>
        <location evidence="1">Cytoplasm</location>
        <location evidence="1">Cytoskeleton</location>
        <location evidence="1">Flagellum axoneme</location>
    </subcellularLocation>
</comment>
<dbReference type="GO" id="GO:0035082">
    <property type="term" value="P:axoneme assembly"/>
    <property type="evidence" value="ECO:0007669"/>
    <property type="project" value="InterPro"/>
</dbReference>
<evidence type="ECO:0000256" key="5">
    <source>
        <dbReference type="ARBA" id="ARBA00023069"/>
    </source>
</evidence>
<evidence type="ECO:0000313" key="13">
    <source>
        <dbReference type="Proteomes" id="UP000006671"/>
    </source>
</evidence>
<dbReference type="AlphaFoldDB" id="D2VWI0"/>
<dbReference type="PANTHER" id="PTHR22069">
    <property type="entry name" value="MITOCHONDRIAL RIBOSOMAL PROTEIN S18"/>
    <property type="match status" value="1"/>
</dbReference>
<dbReference type="GO" id="GO:0005930">
    <property type="term" value="C:axoneme"/>
    <property type="evidence" value="ECO:0007669"/>
    <property type="project" value="TreeGrafter"/>
</dbReference>
<dbReference type="GO" id="GO:0044458">
    <property type="term" value="P:motile cilium assembly"/>
    <property type="evidence" value="ECO:0007669"/>
    <property type="project" value="TreeGrafter"/>
</dbReference>
<keyword evidence="3" id="KW-0970">Cilium biogenesis/degradation</keyword>
<evidence type="ECO:0000256" key="6">
    <source>
        <dbReference type="ARBA" id="ARBA00023212"/>
    </source>
</evidence>
<accession>D2VWI0</accession>
<feature type="compositionally biased region" description="Basic and acidic residues" evidence="11">
    <location>
        <begin position="32"/>
        <end position="55"/>
    </location>
</feature>
<evidence type="ECO:0000256" key="7">
    <source>
        <dbReference type="ARBA" id="ARBA00023273"/>
    </source>
</evidence>
<keyword evidence="6" id="KW-0206">Cytoskeleton</keyword>
<dbReference type="VEuPathDB" id="AmoebaDB:NAEGRDRAFT_73387"/>
<feature type="compositionally biased region" description="Basic and acidic residues" evidence="11">
    <location>
        <begin position="65"/>
        <end position="80"/>
    </location>
</feature>
<dbReference type="eggNOG" id="ENOG502QR99">
    <property type="taxonomic scope" value="Eukaryota"/>
</dbReference>
<evidence type="ECO:0000256" key="4">
    <source>
        <dbReference type="ARBA" id="ARBA00022846"/>
    </source>
</evidence>